<comment type="caution">
    <text evidence="2">The sequence shown here is derived from an EMBL/GenBank/DDBJ whole genome shotgun (WGS) entry which is preliminary data.</text>
</comment>
<organism evidence="2 3">
    <name type="scientific">Austropuccinia psidii MF-1</name>
    <dbReference type="NCBI Taxonomy" id="1389203"/>
    <lineage>
        <taxon>Eukaryota</taxon>
        <taxon>Fungi</taxon>
        <taxon>Dikarya</taxon>
        <taxon>Basidiomycota</taxon>
        <taxon>Pucciniomycotina</taxon>
        <taxon>Pucciniomycetes</taxon>
        <taxon>Pucciniales</taxon>
        <taxon>Sphaerophragmiaceae</taxon>
        <taxon>Austropuccinia</taxon>
    </lineage>
</organism>
<dbReference type="Proteomes" id="UP000765509">
    <property type="component" value="Unassembled WGS sequence"/>
</dbReference>
<evidence type="ECO:0000256" key="1">
    <source>
        <dbReference type="SAM" id="MobiDB-lite"/>
    </source>
</evidence>
<evidence type="ECO:0000313" key="2">
    <source>
        <dbReference type="EMBL" id="MBW0529098.1"/>
    </source>
</evidence>
<accession>A0A9Q3EVZ2</accession>
<protein>
    <submittedName>
        <fullName evidence="2">Uncharacterized protein</fullName>
    </submittedName>
</protein>
<keyword evidence="3" id="KW-1185">Reference proteome</keyword>
<proteinExistence type="predicted"/>
<sequence>MGWQISPPSGMELCASSEIGKWSVNQAESSKRKETQQTESQSSTRVKKIFLGSNKIPFSAIFDAKNALNFITQEIALKAELSISPYTSKLTDSSLKPIGQIKNLEVTFESEEKTSLNFLVFENFSQIIDEENTSILSLSKENILPLTDRTSKGKETEDKLEVEDSGAIEKVK</sequence>
<evidence type="ECO:0000313" key="3">
    <source>
        <dbReference type="Proteomes" id="UP000765509"/>
    </source>
</evidence>
<feature type="compositionally biased region" description="Basic and acidic residues" evidence="1">
    <location>
        <begin position="149"/>
        <end position="159"/>
    </location>
</feature>
<feature type="region of interest" description="Disordered" evidence="1">
    <location>
        <begin position="149"/>
        <end position="172"/>
    </location>
</feature>
<dbReference type="EMBL" id="AVOT02034866">
    <property type="protein sequence ID" value="MBW0529098.1"/>
    <property type="molecule type" value="Genomic_DNA"/>
</dbReference>
<gene>
    <name evidence="2" type="ORF">O181_068813</name>
</gene>
<dbReference type="AlphaFoldDB" id="A0A9Q3EVZ2"/>
<name>A0A9Q3EVZ2_9BASI</name>
<reference evidence="2" key="1">
    <citation type="submission" date="2021-03" db="EMBL/GenBank/DDBJ databases">
        <title>Draft genome sequence of rust myrtle Austropuccinia psidii MF-1, a brazilian biotype.</title>
        <authorList>
            <person name="Quecine M.C."/>
            <person name="Pachon D.M.R."/>
            <person name="Bonatelli M.L."/>
            <person name="Correr F.H."/>
            <person name="Franceschini L.M."/>
            <person name="Leite T.F."/>
            <person name="Margarido G.R.A."/>
            <person name="Almeida C.A."/>
            <person name="Ferrarezi J.A."/>
            <person name="Labate C.A."/>
        </authorList>
    </citation>
    <scope>NUCLEOTIDE SEQUENCE</scope>
    <source>
        <strain evidence="2">MF-1</strain>
    </source>
</reference>